<proteinExistence type="predicted"/>
<keyword evidence="2" id="KW-1185">Reference proteome</keyword>
<sequence>MADDRRLPVLKLIQPALASFSPYIGQKPPDNYFAKVIQSWAFAEGVLENANAGDFDDAVKCTILKFKMAGKYAPVPANDPYIVGNPPINSPATLRAWARAKYQRETVGTKQSAIQKLTQERFQPFDTPDTYETRIRHILLGVANNDAQVLGFLKSQLPGELFTWMRSDAPAGIDEFFIALKNMWLERTPNLYGGSNFDKSQLLDQRLAFQLIYHL</sequence>
<accession>A0A9N9GWW5</accession>
<evidence type="ECO:0000313" key="1">
    <source>
        <dbReference type="EMBL" id="CAG8640225.1"/>
    </source>
</evidence>
<comment type="caution">
    <text evidence="1">The sequence shown here is derived from an EMBL/GenBank/DDBJ whole genome shotgun (WGS) entry which is preliminary data.</text>
</comment>
<evidence type="ECO:0000313" key="2">
    <source>
        <dbReference type="Proteomes" id="UP000789572"/>
    </source>
</evidence>
<dbReference type="AlphaFoldDB" id="A0A9N9GWW5"/>
<reference evidence="1" key="1">
    <citation type="submission" date="2021-06" db="EMBL/GenBank/DDBJ databases">
        <authorList>
            <person name="Kallberg Y."/>
            <person name="Tangrot J."/>
            <person name="Rosling A."/>
        </authorList>
    </citation>
    <scope>NUCLEOTIDE SEQUENCE</scope>
    <source>
        <strain evidence="1">IA702</strain>
    </source>
</reference>
<organism evidence="1 2">
    <name type="scientific">Paraglomus occultum</name>
    <dbReference type="NCBI Taxonomy" id="144539"/>
    <lineage>
        <taxon>Eukaryota</taxon>
        <taxon>Fungi</taxon>
        <taxon>Fungi incertae sedis</taxon>
        <taxon>Mucoromycota</taxon>
        <taxon>Glomeromycotina</taxon>
        <taxon>Glomeromycetes</taxon>
        <taxon>Paraglomerales</taxon>
        <taxon>Paraglomeraceae</taxon>
        <taxon>Paraglomus</taxon>
    </lineage>
</organism>
<dbReference type="OrthoDB" id="2345504at2759"/>
<gene>
    <name evidence="1" type="ORF">POCULU_LOCUS9375</name>
</gene>
<dbReference type="EMBL" id="CAJVPJ010003453">
    <property type="protein sequence ID" value="CAG8640225.1"/>
    <property type="molecule type" value="Genomic_DNA"/>
</dbReference>
<protein>
    <submittedName>
        <fullName evidence="1">3339_t:CDS:1</fullName>
    </submittedName>
</protein>
<dbReference type="Proteomes" id="UP000789572">
    <property type="component" value="Unassembled WGS sequence"/>
</dbReference>
<name>A0A9N9GWW5_9GLOM</name>